<keyword evidence="1" id="KW-0812">Transmembrane</keyword>
<evidence type="ECO:0000313" key="2">
    <source>
        <dbReference type="EMBL" id="KAA0022478.1"/>
    </source>
</evidence>
<name>A0A5A7S8J4_9NOCA</name>
<feature type="transmembrane region" description="Helical" evidence="1">
    <location>
        <begin position="26"/>
        <end position="46"/>
    </location>
</feature>
<dbReference type="Proteomes" id="UP000322244">
    <property type="component" value="Unassembled WGS sequence"/>
</dbReference>
<proteinExistence type="predicted"/>
<organism evidence="2 3">
    <name type="scientific">Antrihabitans cavernicola</name>
    <dbReference type="NCBI Taxonomy" id="2495913"/>
    <lineage>
        <taxon>Bacteria</taxon>
        <taxon>Bacillati</taxon>
        <taxon>Actinomycetota</taxon>
        <taxon>Actinomycetes</taxon>
        <taxon>Mycobacteriales</taxon>
        <taxon>Nocardiaceae</taxon>
        <taxon>Antrihabitans</taxon>
    </lineage>
</organism>
<dbReference type="EMBL" id="VLNY01000005">
    <property type="protein sequence ID" value="KAA0022478.1"/>
    <property type="molecule type" value="Genomic_DNA"/>
</dbReference>
<evidence type="ECO:0000256" key="1">
    <source>
        <dbReference type="SAM" id="Phobius"/>
    </source>
</evidence>
<evidence type="ECO:0008006" key="4">
    <source>
        <dbReference type="Google" id="ProtNLM"/>
    </source>
</evidence>
<comment type="caution">
    <text evidence="2">The sequence shown here is derived from an EMBL/GenBank/DDBJ whole genome shotgun (WGS) entry which is preliminary data.</text>
</comment>
<reference evidence="2 3" key="1">
    <citation type="submission" date="2019-07" db="EMBL/GenBank/DDBJ databases">
        <title>Rhodococcus cavernicolus sp. nov., isolated from a cave.</title>
        <authorList>
            <person name="Lee S.D."/>
        </authorList>
    </citation>
    <scope>NUCLEOTIDE SEQUENCE [LARGE SCALE GENOMIC DNA]</scope>
    <source>
        <strain evidence="2 3">C1-24</strain>
    </source>
</reference>
<protein>
    <recommendedName>
        <fullName evidence="4">PH domain-containing protein</fullName>
    </recommendedName>
</protein>
<gene>
    <name evidence="2" type="ORF">FOY51_12265</name>
</gene>
<keyword evidence="3" id="KW-1185">Reference proteome</keyword>
<keyword evidence="1" id="KW-0472">Membrane</keyword>
<sequence length="178" mass="20389">MAAFTLFFAYHDFAHNLPWSEPMHSAHYVLAVLATVIGVYLILALIEITRGAFVPVYFAISEIGLVYRAADTYQSVAWDDVVAIDPGLRTVGRVRSRVIRIRLHRGCGTHRRKSWVAFLKPKDWRETIELRTDWFAVGALPLLGAVRYYLDNPDARGEIGSEVTMRRIERWNLGQRTE</sequence>
<keyword evidence="1" id="KW-1133">Transmembrane helix</keyword>
<accession>A0A5A7S8J4</accession>
<evidence type="ECO:0000313" key="3">
    <source>
        <dbReference type="Proteomes" id="UP000322244"/>
    </source>
</evidence>
<dbReference type="AlphaFoldDB" id="A0A5A7S8J4"/>